<accession>A0AAN7S0Q8</accession>
<sequence>MVPFPNGVRQTCEERGGCFSAADLENHQRVCQLLAHAGPVLPVRLRDVTSQRCPAVTWRPAEGPACLSQPIVPGILPAMASMPQ</sequence>
<keyword evidence="2" id="KW-1185">Reference proteome</keyword>
<proteinExistence type="predicted"/>
<organism evidence="1 2">
    <name type="scientific">Mycteria americana</name>
    <name type="common">Wood stork</name>
    <dbReference type="NCBI Taxonomy" id="33587"/>
    <lineage>
        <taxon>Eukaryota</taxon>
        <taxon>Metazoa</taxon>
        <taxon>Chordata</taxon>
        <taxon>Craniata</taxon>
        <taxon>Vertebrata</taxon>
        <taxon>Euteleostomi</taxon>
        <taxon>Archelosauria</taxon>
        <taxon>Archosauria</taxon>
        <taxon>Dinosauria</taxon>
        <taxon>Saurischia</taxon>
        <taxon>Theropoda</taxon>
        <taxon>Coelurosauria</taxon>
        <taxon>Aves</taxon>
        <taxon>Neognathae</taxon>
        <taxon>Neoaves</taxon>
        <taxon>Aequornithes</taxon>
        <taxon>Ciconiiformes</taxon>
        <taxon>Ciconiidae</taxon>
        <taxon>Mycteria</taxon>
    </lineage>
</organism>
<gene>
    <name evidence="1" type="ORF">QYF61_013206</name>
</gene>
<dbReference type="Proteomes" id="UP001333110">
    <property type="component" value="Unassembled WGS sequence"/>
</dbReference>
<evidence type="ECO:0000313" key="2">
    <source>
        <dbReference type="Proteomes" id="UP001333110"/>
    </source>
</evidence>
<comment type="caution">
    <text evidence="1">The sequence shown here is derived from an EMBL/GenBank/DDBJ whole genome shotgun (WGS) entry which is preliminary data.</text>
</comment>
<protein>
    <submittedName>
        <fullName evidence="1">Uncharacterized protein</fullName>
    </submittedName>
</protein>
<dbReference type="AlphaFoldDB" id="A0AAN7S0Q8"/>
<dbReference type="EMBL" id="JAUNZN010000011">
    <property type="protein sequence ID" value="KAK4814278.1"/>
    <property type="molecule type" value="Genomic_DNA"/>
</dbReference>
<evidence type="ECO:0000313" key="1">
    <source>
        <dbReference type="EMBL" id="KAK4814278.1"/>
    </source>
</evidence>
<name>A0AAN7S0Q8_MYCAM</name>
<reference evidence="1 2" key="1">
    <citation type="journal article" date="2023" name="J. Hered.">
        <title>Chromosome-level genome of the wood stork (Mycteria americana) provides insight into avian chromosome evolution.</title>
        <authorList>
            <person name="Flamio R. Jr."/>
            <person name="Ramstad K.M."/>
        </authorList>
    </citation>
    <scope>NUCLEOTIDE SEQUENCE [LARGE SCALE GENOMIC DNA]</scope>
    <source>
        <strain evidence="1">JAX WOST 10</strain>
    </source>
</reference>